<accession>A0A6J4SGK2</accession>
<feature type="compositionally biased region" description="Low complexity" evidence="1">
    <location>
        <begin position="10"/>
        <end position="28"/>
    </location>
</feature>
<evidence type="ECO:0000313" key="2">
    <source>
        <dbReference type="EMBL" id="CAA9498871.1"/>
    </source>
</evidence>
<organism evidence="2">
    <name type="scientific">uncultured Sphingomonadaceae bacterium</name>
    <dbReference type="NCBI Taxonomy" id="169976"/>
    <lineage>
        <taxon>Bacteria</taxon>
        <taxon>Pseudomonadati</taxon>
        <taxon>Pseudomonadota</taxon>
        <taxon>Alphaproteobacteria</taxon>
        <taxon>Sphingomonadales</taxon>
        <taxon>Sphingomonadaceae</taxon>
        <taxon>environmental samples</taxon>
    </lineage>
</organism>
<feature type="region of interest" description="Disordered" evidence="1">
    <location>
        <begin position="1"/>
        <end position="28"/>
    </location>
</feature>
<protein>
    <submittedName>
        <fullName evidence="2">Uncharacterized protein</fullName>
    </submittedName>
</protein>
<dbReference type="EMBL" id="CADCVX010000213">
    <property type="protein sequence ID" value="CAA9498871.1"/>
    <property type="molecule type" value="Genomic_DNA"/>
</dbReference>
<reference evidence="2" key="1">
    <citation type="submission" date="2020-02" db="EMBL/GenBank/DDBJ databases">
        <authorList>
            <person name="Meier V. D."/>
        </authorList>
    </citation>
    <scope>NUCLEOTIDE SEQUENCE</scope>
    <source>
        <strain evidence="2">AVDCRST_MAG91</strain>
    </source>
</reference>
<dbReference type="AlphaFoldDB" id="A0A6J4SGK2"/>
<gene>
    <name evidence="2" type="ORF">AVDCRST_MAG91-938</name>
</gene>
<evidence type="ECO:0000256" key="1">
    <source>
        <dbReference type="SAM" id="MobiDB-lite"/>
    </source>
</evidence>
<sequence length="122" mass="13342">MSSRPKRSATPRTSASTSARLAWSARTTSARRPKARISSATAFAAASELEWLITTSAPASASARAVAAPIPREPPVTSATLPVRSIFIWYFPPICIDRYSIPGWRGKGKPIIYRKVQFSHQE</sequence>
<name>A0A6J4SGK2_9SPHN</name>
<proteinExistence type="predicted"/>